<proteinExistence type="predicted"/>
<evidence type="ECO:0000256" key="1">
    <source>
        <dbReference type="SAM" id="Phobius"/>
    </source>
</evidence>
<keyword evidence="1" id="KW-0812">Transmembrane</keyword>
<protein>
    <submittedName>
        <fullName evidence="2">Uncharacterized protein</fullName>
    </submittedName>
</protein>
<accession>A0A0A9G697</accession>
<keyword evidence="1" id="KW-0472">Membrane</keyword>
<evidence type="ECO:0000313" key="2">
    <source>
        <dbReference type="EMBL" id="JAE18061.1"/>
    </source>
</evidence>
<reference evidence="2" key="1">
    <citation type="submission" date="2014-09" db="EMBL/GenBank/DDBJ databases">
        <authorList>
            <person name="Magalhaes I.L.F."/>
            <person name="Oliveira U."/>
            <person name="Santos F.R."/>
            <person name="Vidigal T.H.D.A."/>
            <person name="Brescovit A.D."/>
            <person name="Santos A.J."/>
        </authorList>
    </citation>
    <scope>NUCLEOTIDE SEQUENCE</scope>
    <source>
        <tissue evidence="2">Shoot tissue taken approximately 20 cm above the soil surface</tissue>
    </source>
</reference>
<name>A0A0A9G697_ARUDO</name>
<keyword evidence="1" id="KW-1133">Transmembrane helix</keyword>
<organism evidence="2">
    <name type="scientific">Arundo donax</name>
    <name type="common">Giant reed</name>
    <name type="synonym">Donax arundinaceus</name>
    <dbReference type="NCBI Taxonomy" id="35708"/>
    <lineage>
        <taxon>Eukaryota</taxon>
        <taxon>Viridiplantae</taxon>
        <taxon>Streptophyta</taxon>
        <taxon>Embryophyta</taxon>
        <taxon>Tracheophyta</taxon>
        <taxon>Spermatophyta</taxon>
        <taxon>Magnoliopsida</taxon>
        <taxon>Liliopsida</taxon>
        <taxon>Poales</taxon>
        <taxon>Poaceae</taxon>
        <taxon>PACMAD clade</taxon>
        <taxon>Arundinoideae</taxon>
        <taxon>Arundineae</taxon>
        <taxon>Arundo</taxon>
    </lineage>
</organism>
<dbReference type="EMBL" id="GBRH01179835">
    <property type="protein sequence ID" value="JAE18061.1"/>
    <property type="molecule type" value="Transcribed_RNA"/>
</dbReference>
<reference evidence="2" key="2">
    <citation type="journal article" date="2015" name="Data Brief">
        <title>Shoot transcriptome of the giant reed, Arundo donax.</title>
        <authorList>
            <person name="Barrero R.A."/>
            <person name="Guerrero F.D."/>
            <person name="Moolhuijzen P."/>
            <person name="Goolsby J.A."/>
            <person name="Tidwell J."/>
            <person name="Bellgard S.E."/>
            <person name="Bellgard M.I."/>
        </authorList>
    </citation>
    <scope>NUCLEOTIDE SEQUENCE</scope>
    <source>
        <tissue evidence="2">Shoot tissue taken approximately 20 cm above the soil surface</tissue>
    </source>
</reference>
<dbReference type="AlphaFoldDB" id="A0A0A9G697"/>
<feature type="transmembrane region" description="Helical" evidence="1">
    <location>
        <begin position="6"/>
        <end position="23"/>
    </location>
</feature>
<sequence length="25" mass="2736">MVTLNAAKVGMIIAITACIRIWFSI</sequence>